<dbReference type="InterPro" id="IPR024047">
    <property type="entry name" value="MM3350-like_sf"/>
</dbReference>
<gene>
    <name evidence="2" type="ORF">K8V32_02665</name>
</gene>
<sequence length="111" mass="13174">MEIRSDVSLLTVHRVIQGAFEWYDYHVYRFSLGHPFSWDSEYFLCDYDMTDDEDEGTFVDDVRLDETLQEPGDQLNYVYDYGDSWHHTIKLEKVRQAMPDDPIAVSITGRR</sequence>
<protein>
    <submittedName>
        <fullName evidence="2">Plasmid pRiA4b ORF-3 family protein</fullName>
    </submittedName>
</protein>
<organism evidence="2 3">
    <name type="scientific">Enteractinococcus helveticum</name>
    <dbReference type="NCBI Taxonomy" id="1837282"/>
    <lineage>
        <taxon>Bacteria</taxon>
        <taxon>Bacillati</taxon>
        <taxon>Actinomycetota</taxon>
        <taxon>Actinomycetes</taxon>
        <taxon>Micrococcales</taxon>
        <taxon>Micrococcaceae</taxon>
    </lineage>
</organism>
<name>A0A921FLW9_9MICC</name>
<comment type="caution">
    <text evidence="2">The sequence shown here is derived from an EMBL/GenBank/DDBJ whole genome shotgun (WGS) entry which is preliminary data.</text>
</comment>
<dbReference type="PANTHER" id="PTHR41878">
    <property type="entry name" value="LEXA REPRESSOR-RELATED"/>
    <property type="match status" value="1"/>
</dbReference>
<dbReference type="RefSeq" id="WP_369681031.1">
    <property type="nucleotide sequence ID" value="NZ_DYXC01000031.1"/>
</dbReference>
<feature type="domain" description="Plasmid pRiA4b Orf3-like" evidence="1">
    <location>
        <begin position="2"/>
        <end position="110"/>
    </location>
</feature>
<dbReference type="Gene3D" id="3.10.290.30">
    <property type="entry name" value="MM3350-like"/>
    <property type="match status" value="1"/>
</dbReference>
<dbReference type="Proteomes" id="UP000703315">
    <property type="component" value="Unassembled WGS sequence"/>
</dbReference>
<evidence type="ECO:0000313" key="2">
    <source>
        <dbReference type="EMBL" id="HJF13692.1"/>
    </source>
</evidence>
<dbReference type="InterPro" id="IPR012912">
    <property type="entry name" value="Plasmid_pRiA4b_Orf3-like"/>
</dbReference>
<evidence type="ECO:0000313" key="3">
    <source>
        <dbReference type="Proteomes" id="UP000703315"/>
    </source>
</evidence>
<dbReference type="Pfam" id="PF07929">
    <property type="entry name" value="PRiA4_ORF3"/>
    <property type="match status" value="1"/>
</dbReference>
<dbReference type="EMBL" id="DYXC01000031">
    <property type="protein sequence ID" value="HJF13692.1"/>
    <property type="molecule type" value="Genomic_DNA"/>
</dbReference>
<evidence type="ECO:0000259" key="1">
    <source>
        <dbReference type="Pfam" id="PF07929"/>
    </source>
</evidence>
<accession>A0A921FLW9</accession>
<reference evidence="2" key="2">
    <citation type="submission" date="2021-09" db="EMBL/GenBank/DDBJ databases">
        <authorList>
            <person name="Gilroy R."/>
        </authorList>
    </citation>
    <scope>NUCLEOTIDE SEQUENCE</scope>
    <source>
        <strain evidence="2">ChiHjej13B12-14962</strain>
    </source>
</reference>
<proteinExistence type="predicted"/>
<dbReference type="SUPFAM" id="SSF159941">
    <property type="entry name" value="MM3350-like"/>
    <property type="match status" value="1"/>
</dbReference>
<dbReference type="AlphaFoldDB" id="A0A921FLW9"/>
<reference evidence="2" key="1">
    <citation type="journal article" date="2021" name="PeerJ">
        <title>Extensive microbial diversity within the chicken gut microbiome revealed by metagenomics and culture.</title>
        <authorList>
            <person name="Gilroy R."/>
            <person name="Ravi A."/>
            <person name="Getino M."/>
            <person name="Pursley I."/>
            <person name="Horton D.L."/>
            <person name="Alikhan N.F."/>
            <person name="Baker D."/>
            <person name="Gharbi K."/>
            <person name="Hall N."/>
            <person name="Watson M."/>
            <person name="Adriaenssens E.M."/>
            <person name="Foster-Nyarko E."/>
            <person name="Jarju S."/>
            <person name="Secka A."/>
            <person name="Antonio M."/>
            <person name="Oren A."/>
            <person name="Chaudhuri R.R."/>
            <person name="La Ragione R."/>
            <person name="Hildebrand F."/>
            <person name="Pallen M.J."/>
        </authorList>
    </citation>
    <scope>NUCLEOTIDE SEQUENCE</scope>
    <source>
        <strain evidence="2">ChiHjej13B12-14962</strain>
    </source>
</reference>
<dbReference type="PANTHER" id="PTHR41878:SF1">
    <property type="entry name" value="TNPR PROTEIN"/>
    <property type="match status" value="1"/>
</dbReference>